<dbReference type="OrthoDB" id="5297106at2"/>
<reference evidence="1 2" key="1">
    <citation type="submission" date="2012-10" db="EMBL/GenBank/DDBJ databases">
        <authorList>
            <person name="Genoscope - CEA"/>
        </authorList>
    </citation>
    <scope>NUCLEOTIDE SEQUENCE [LARGE SCALE GENOMIC DNA]</scope>
    <source>
        <strain evidence="2">AM13 / DSM 14728</strain>
    </source>
</reference>
<dbReference type="SUPFAM" id="SSF143100">
    <property type="entry name" value="TTHA1013/TTHA0281-like"/>
    <property type="match status" value="1"/>
</dbReference>
<dbReference type="InterPro" id="IPR010985">
    <property type="entry name" value="Ribbon_hlx_hlx"/>
</dbReference>
<dbReference type="AlphaFoldDB" id="L0RBA9"/>
<keyword evidence="2" id="KW-1185">Reference proteome</keyword>
<dbReference type="PATRIC" id="fig|1121451.3.peg.2003"/>
<organism evidence="1 2">
    <name type="scientific">Maridesulfovibrio hydrothermalis AM13 = DSM 14728</name>
    <dbReference type="NCBI Taxonomy" id="1121451"/>
    <lineage>
        <taxon>Bacteria</taxon>
        <taxon>Pseudomonadati</taxon>
        <taxon>Thermodesulfobacteriota</taxon>
        <taxon>Desulfovibrionia</taxon>
        <taxon>Desulfovibrionales</taxon>
        <taxon>Desulfovibrionaceae</taxon>
        <taxon>Maridesulfovibrio</taxon>
    </lineage>
</organism>
<gene>
    <name evidence="1" type="ORF">DESAM_21762</name>
</gene>
<dbReference type="STRING" id="1121451.DESAM_21762"/>
<proteinExistence type="predicted"/>
<dbReference type="Pfam" id="PF05534">
    <property type="entry name" value="HicB"/>
    <property type="match status" value="1"/>
</dbReference>
<dbReference type="KEGG" id="dhy:DESAM_21762"/>
<dbReference type="RefSeq" id="WP_015336641.1">
    <property type="nucleotide sequence ID" value="NC_020055.1"/>
</dbReference>
<protein>
    <submittedName>
        <fullName evidence="1">HicB</fullName>
    </submittedName>
</protein>
<sequence>MKTMQYKGYHAKIEFDADDRIFVGYILGIVDVISFHGESVAELEEAFHEAIDNYLESCAKLNQQPNKPYSGKLMLRLKPELHAAVAKSAELEGLSINRWVAGVLQSASHH</sequence>
<dbReference type="InterPro" id="IPR035069">
    <property type="entry name" value="TTHA1013/TTHA0281-like"/>
</dbReference>
<dbReference type="EMBL" id="FO203522">
    <property type="protein sequence ID" value="CCO24039.1"/>
    <property type="molecule type" value="Genomic_DNA"/>
</dbReference>
<dbReference type="InterPro" id="IPR008651">
    <property type="entry name" value="Uncharacterised_HicB"/>
</dbReference>
<dbReference type="eggNOG" id="COG4226">
    <property type="taxonomic scope" value="Bacteria"/>
</dbReference>
<dbReference type="GO" id="GO:0006355">
    <property type="term" value="P:regulation of DNA-templated transcription"/>
    <property type="evidence" value="ECO:0007669"/>
    <property type="project" value="InterPro"/>
</dbReference>
<evidence type="ECO:0000313" key="1">
    <source>
        <dbReference type="EMBL" id="CCO24039.1"/>
    </source>
</evidence>
<evidence type="ECO:0000313" key="2">
    <source>
        <dbReference type="Proteomes" id="UP000010808"/>
    </source>
</evidence>
<dbReference type="HOGENOM" id="CLU_134927_1_1_7"/>
<accession>L0RBA9</accession>
<dbReference type="Proteomes" id="UP000010808">
    <property type="component" value="Chromosome"/>
</dbReference>
<dbReference type="SUPFAM" id="SSF47598">
    <property type="entry name" value="Ribbon-helix-helix"/>
    <property type="match status" value="1"/>
</dbReference>
<name>L0RBA9_9BACT</name>